<dbReference type="AlphaFoldDB" id="D8LAS7"/>
<reference evidence="3 4" key="1">
    <citation type="journal article" date="2010" name="Nature">
        <title>The Ectocarpus genome and the independent evolution of multicellularity in brown algae.</title>
        <authorList>
            <person name="Cock J.M."/>
            <person name="Sterck L."/>
            <person name="Rouze P."/>
            <person name="Scornet D."/>
            <person name="Allen A.E."/>
            <person name="Amoutzias G."/>
            <person name="Anthouard V."/>
            <person name="Artiguenave F."/>
            <person name="Aury J.M."/>
            <person name="Badger J.H."/>
            <person name="Beszteri B."/>
            <person name="Billiau K."/>
            <person name="Bonnet E."/>
            <person name="Bothwell J.H."/>
            <person name="Bowler C."/>
            <person name="Boyen C."/>
            <person name="Brownlee C."/>
            <person name="Carrano C.J."/>
            <person name="Charrier B."/>
            <person name="Cho G.Y."/>
            <person name="Coelho S.M."/>
            <person name="Collen J."/>
            <person name="Corre E."/>
            <person name="Da Silva C."/>
            <person name="Delage L."/>
            <person name="Delaroque N."/>
            <person name="Dittami S.M."/>
            <person name="Doulbeau S."/>
            <person name="Elias M."/>
            <person name="Farnham G."/>
            <person name="Gachon C.M."/>
            <person name="Gschloessl B."/>
            <person name="Heesch S."/>
            <person name="Jabbari K."/>
            <person name="Jubin C."/>
            <person name="Kawai H."/>
            <person name="Kimura K."/>
            <person name="Kloareg B."/>
            <person name="Kupper F.C."/>
            <person name="Lang D."/>
            <person name="Le Bail A."/>
            <person name="Leblanc C."/>
            <person name="Lerouge P."/>
            <person name="Lohr M."/>
            <person name="Lopez P.J."/>
            <person name="Martens C."/>
            <person name="Maumus F."/>
            <person name="Michel G."/>
            <person name="Miranda-Saavedra D."/>
            <person name="Morales J."/>
            <person name="Moreau H."/>
            <person name="Motomura T."/>
            <person name="Nagasato C."/>
            <person name="Napoli C.A."/>
            <person name="Nelson D.R."/>
            <person name="Nyvall-Collen P."/>
            <person name="Peters A.F."/>
            <person name="Pommier C."/>
            <person name="Potin P."/>
            <person name="Poulain J."/>
            <person name="Quesneville H."/>
            <person name="Read B."/>
            <person name="Rensing S.A."/>
            <person name="Ritter A."/>
            <person name="Rousvoal S."/>
            <person name="Samanta M."/>
            <person name="Samson G."/>
            <person name="Schroeder D.C."/>
            <person name="Segurens B."/>
            <person name="Strittmatter M."/>
            <person name="Tonon T."/>
            <person name="Tregear J.W."/>
            <person name="Valentin K."/>
            <person name="von Dassow P."/>
            <person name="Yamagishi T."/>
            <person name="Van de Peer Y."/>
            <person name="Wincker P."/>
        </authorList>
    </citation>
    <scope>NUCLEOTIDE SEQUENCE [LARGE SCALE GENOMIC DNA]</scope>
    <source>
        <strain evidence="4">Ec32 / CCAP1310/4</strain>
    </source>
</reference>
<evidence type="ECO:0000256" key="2">
    <source>
        <dbReference type="SAM" id="SignalP"/>
    </source>
</evidence>
<organism evidence="3 4">
    <name type="scientific">Ectocarpus siliculosus</name>
    <name type="common">Brown alga</name>
    <name type="synonym">Conferva siliculosa</name>
    <dbReference type="NCBI Taxonomy" id="2880"/>
    <lineage>
        <taxon>Eukaryota</taxon>
        <taxon>Sar</taxon>
        <taxon>Stramenopiles</taxon>
        <taxon>Ochrophyta</taxon>
        <taxon>PX clade</taxon>
        <taxon>Phaeophyceae</taxon>
        <taxon>Ectocarpales</taxon>
        <taxon>Ectocarpaceae</taxon>
        <taxon>Ectocarpus</taxon>
    </lineage>
</organism>
<dbReference type="EMBL" id="FN649726">
    <property type="protein sequence ID" value="CBN76436.1"/>
    <property type="molecule type" value="Genomic_DNA"/>
</dbReference>
<keyword evidence="2" id="KW-0732">Signal</keyword>
<dbReference type="Proteomes" id="UP000002630">
    <property type="component" value="Linkage Group LG01"/>
</dbReference>
<dbReference type="InterPro" id="IPR017499">
    <property type="entry name" value="Thf1"/>
</dbReference>
<gene>
    <name evidence="3" type="ORF">Esi_0000_0006</name>
</gene>
<dbReference type="OrthoDB" id="4812at2759"/>
<accession>D8LAS7</accession>
<evidence type="ECO:0000256" key="1">
    <source>
        <dbReference type="ARBA" id="ARBA00023054"/>
    </source>
</evidence>
<name>D8LAS7_ECTSI</name>
<dbReference type="PANTHER" id="PTHR34793:SF1">
    <property type="entry name" value="PROTEIN THYLAKOID FORMATION 1, CHLOROPLASTIC"/>
    <property type="match status" value="1"/>
</dbReference>
<sequence length="226" mass="25009">MKQTSFLCLSGLAGSLAFVPSTNVVPSSAWTSRSGGSTNAAADAGSRRGIPMCMAATQPKPGPEVMGLNLGKPAPVETPEDYVYEQFIPDTPMTRKFGHLRGAKVKTVSETVADFYIYYKKVVLTQFRTIVTEYLQSTHLTVYDARFKYDPLFGVGFYTSFMRFMRAYPVPGQAELIFDAVVKAIGNGLDPDQMRKDTTALKEWAEGKTEEDVVEMIKSDDRRWAG</sequence>
<dbReference type="InParanoid" id="D8LAS7"/>
<protein>
    <submittedName>
        <fullName evidence="3">Uncharacterized protein</fullName>
    </submittedName>
</protein>
<feature type="chain" id="PRO_5003116992" evidence="2">
    <location>
        <begin position="18"/>
        <end position="226"/>
    </location>
</feature>
<dbReference type="STRING" id="2880.D8LAS7"/>
<evidence type="ECO:0000313" key="4">
    <source>
        <dbReference type="Proteomes" id="UP000002630"/>
    </source>
</evidence>
<dbReference type="GO" id="GO:0010207">
    <property type="term" value="P:photosystem II assembly"/>
    <property type="evidence" value="ECO:0007669"/>
    <property type="project" value="InterPro"/>
</dbReference>
<evidence type="ECO:0000313" key="3">
    <source>
        <dbReference type="EMBL" id="CBN76436.1"/>
    </source>
</evidence>
<dbReference type="EMBL" id="FN647682">
    <property type="protein sequence ID" value="CBN76436.1"/>
    <property type="molecule type" value="Genomic_DNA"/>
</dbReference>
<keyword evidence="1" id="KW-0175">Coiled coil</keyword>
<keyword evidence="4" id="KW-1185">Reference proteome</keyword>
<proteinExistence type="predicted"/>
<feature type="signal peptide" evidence="2">
    <location>
        <begin position="1"/>
        <end position="17"/>
    </location>
</feature>
<dbReference type="PANTHER" id="PTHR34793">
    <property type="entry name" value="PROTEIN THYLAKOID FORMATION 1, CHLOROPLASTIC"/>
    <property type="match status" value="1"/>
</dbReference>
<dbReference type="Pfam" id="PF11264">
    <property type="entry name" value="ThylakoidFormat"/>
    <property type="match status" value="1"/>
</dbReference>